<keyword evidence="2" id="KW-1185">Reference proteome</keyword>
<comment type="caution">
    <text evidence="1">The sequence shown here is derived from an EMBL/GenBank/DDBJ whole genome shotgun (WGS) entry which is preliminary data.</text>
</comment>
<reference evidence="1 2" key="1">
    <citation type="submission" date="2019-07" db="EMBL/GenBank/DDBJ databases">
        <title>Whole genome shotgun sequence of Halomonas cupida NBRC 102219.</title>
        <authorList>
            <person name="Hosoyama A."/>
            <person name="Uohara A."/>
            <person name="Ohji S."/>
            <person name="Ichikawa N."/>
        </authorList>
    </citation>
    <scope>NUCLEOTIDE SEQUENCE [LARGE SCALE GENOMIC DNA]</scope>
    <source>
        <strain evidence="1 2">NBRC 102219</strain>
    </source>
</reference>
<protein>
    <submittedName>
        <fullName evidence="1">Uncharacterized protein</fullName>
    </submittedName>
</protein>
<gene>
    <name evidence="1" type="ORF">HCU01_28560</name>
</gene>
<evidence type="ECO:0000313" key="2">
    <source>
        <dbReference type="Proteomes" id="UP000321726"/>
    </source>
</evidence>
<dbReference type="EMBL" id="BJXU01000117">
    <property type="protein sequence ID" value="GEN24907.1"/>
    <property type="molecule type" value="Genomic_DNA"/>
</dbReference>
<organism evidence="1 2">
    <name type="scientific">Halomonas cupida</name>
    <dbReference type="NCBI Taxonomy" id="44933"/>
    <lineage>
        <taxon>Bacteria</taxon>
        <taxon>Pseudomonadati</taxon>
        <taxon>Pseudomonadota</taxon>
        <taxon>Gammaproteobacteria</taxon>
        <taxon>Oceanospirillales</taxon>
        <taxon>Halomonadaceae</taxon>
        <taxon>Halomonas</taxon>
    </lineage>
</organism>
<evidence type="ECO:0000313" key="1">
    <source>
        <dbReference type="EMBL" id="GEN24907.1"/>
    </source>
</evidence>
<proteinExistence type="predicted"/>
<accession>A0ABQ0WJ24</accession>
<name>A0ABQ0WJ24_9GAMM</name>
<sequence length="85" mass="9741">MLFAQTIDGILPASDEVITTHRRRWFSPRRGVIDGDLRRQALGHGWPIPLVKGKKKAAKDIIDLYEDIRIDGSHNTLPWIERIAQ</sequence>
<dbReference type="Proteomes" id="UP000321726">
    <property type="component" value="Unassembled WGS sequence"/>
</dbReference>